<name>A0ABQ6LR18_9RHOB</name>
<evidence type="ECO:0000256" key="1">
    <source>
        <dbReference type="SAM" id="SignalP"/>
    </source>
</evidence>
<gene>
    <name evidence="3" type="ORF">LNKW23_29970</name>
</gene>
<dbReference type="InterPro" id="IPR046589">
    <property type="entry name" value="DUF6647"/>
</dbReference>
<comment type="caution">
    <text evidence="3">The sequence shown here is derived from an EMBL/GenBank/DDBJ whole genome shotgun (WGS) entry which is preliminary data.</text>
</comment>
<sequence length="172" mass="19175">MPLTLVSGPLRAGLAVLVLLAASAAAAADPDRAALRSVVKGLERWLDRAAPYPRPMEAPAIVFIDAAEARAMHRRAGRLDGRLRGLYAATGATIYLVRPWSPRDPRDVSALLHELVHHRQTEARHWYCENAQEWEAYRLQARWLGELGIDPGFYWPAILLEASCTPRDIHPD</sequence>
<accession>A0ABQ6LR18</accession>
<dbReference type="RefSeq" id="WP_285672587.1">
    <property type="nucleotide sequence ID" value="NZ_BSYI01000024.1"/>
</dbReference>
<reference evidence="3 4" key="1">
    <citation type="submission" date="2023-04" db="EMBL/GenBank/DDBJ databases">
        <title>Marinoamorphus aggregata gen. nov., sp. Nov., isolate from tissue of brittle star Ophioplocus japonicus.</title>
        <authorList>
            <person name="Kawano K."/>
            <person name="Sawayama S."/>
            <person name="Nakagawa S."/>
        </authorList>
    </citation>
    <scope>NUCLEOTIDE SEQUENCE [LARGE SCALE GENOMIC DNA]</scope>
    <source>
        <strain evidence="3 4">NKW23</strain>
    </source>
</reference>
<protein>
    <recommendedName>
        <fullName evidence="2">DUF6647 domain-containing protein</fullName>
    </recommendedName>
</protein>
<evidence type="ECO:0000313" key="4">
    <source>
        <dbReference type="Proteomes" id="UP001239909"/>
    </source>
</evidence>
<dbReference type="Proteomes" id="UP001239909">
    <property type="component" value="Unassembled WGS sequence"/>
</dbReference>
<feature type="chain" id="PRO_5047131090" description="DUF6647 domain-containing protein" evidence="1">
    <location>
        <begin position="28"/>
        <end position="172"/>
    </location>
</feature>
<keyword evidence="4" id="KW-1185">Reference proteome</keyword>
<dbReference type="EMBL" id="BSYI01000024">
    <property type="protein sequence ID" value="GMG83783.1"/>
    <property type="molecule type" value="Genomic_DNA"/>
</dbReference>
<proteinExistence type="predicted"/>
<keyword evidence="1" id="KW-0732">Signal</keyword>
<feature type="signal peptide" evidence="1">
    <location>
        <begin position="1"/>
        <end position="27"/>
    </location>
</feature>
<organism evidence="3 4">
    <name type="scientific">Paralimibaculum aggregatum</name>
    <dbReference type="NCBI Taxonomy" id="3036245"/>
    <lineage>
        <taxon>Bacteria</taxon>
        <taxon>Pseudomonadati</taxon>
        <taxon>Pseudomonadota</taxon>
        <taxon>Alphaproteobacteria</taxon>
        <taxon>Rhodobacterales</taxon>
        <taxon>Paracoccaceae</taxon>
        <taxon>Paralimibaculum</taxon>
    </lineage>
</organism>
<feature type="domain" description="DUF6647" evidence="2">
    <location>
        <begin position="22"/>
        <end position="172"/>
    </location>
</feature>
<evidence type="ECO:0000259" key="2">
    <source>
        <dbReference type="Pfam" id="PF20352"/>
    </source>
</evidence>
<dbReference type="Pfam" id="PF20352">
    <property type="entry name" value="DUF6647"/>
    <property type="match status" value="1"/>
</dbReference>
<evidence type="ECO:0000313" key="3">
    <source>
        <dbReference type="EMBL" id="GMG83783.1"/>
    </source>
</evidence>